<dbReference type="PANTHER" id="PTHR46320:SF1">
    <property type="entry name" value="GLYCEROPHOSPHODIESTER PHOSPHODIESTERASE 1"/>
    <property type="match status" value="1"/>
</dbReference>
<dbReference type="GO" id="GO:0008889">
    <property type="term" value="F:glycerophosphodiester phosphodiesterase activity"/>
    <property type="evidence" value="ECO:0007669"/>
    <property type="project" value="TreeGrafter"/>
</dbReference>
<sequence length="303" mass="34474">MGKSIKGRCSGDADRSSCCAGKIFKTTKDQIMYKYFLVSLLVFIHPSPVDPIIDDFYHHPEKVLVAAHRADHNNYPENSLPAIKRAIAAGIDIVELDIRETKDGKIVIMHDQRVDRTTNGKGLVSEMTYAEIALLRLKKEGHITAEHIPTLEEVLKLTKGLIMIDLDFKAETSSALKETYRLVKANQMEKQVLFFVYDYKDAVAGLPVMPRVHNVEEVRTVLDMKSFSIMHIDESFYSDSLMSEVHKAGMRVWANALGKYDDMEEVQAGSGFEEMLKMKQVNVIQTNYPEQLLSYLKKKGYHR</sequence>
<dbReference type="Proteomes" id="UP000468388">
    <property type="component" value="Unassembled WGS sequence"/>
</dbReference>
<dbReference type="Gene3D" id="3.20.20.190">
    <property type="entry name" value="Phosphatidylinositol (PI) phosphodiesterase"/>
    <property type="match status" value="1"/>
</dbReference>
<dbReference type="GO" id="GO:0070291">
    <property type="term" value="P:N-acylethanolamine metabolic process"/>
    <property type="evidence" value="ECO:0007669"/>
    <property type="project" value="TreeGrafter"/>
</dbReference>
<organism evidence="2 3">
    <name type="scientific">Chitinophaga oryziterrae</name>
    <dbReference type="NCBI Taxonomy" id="1031224"/>
    <lineage>
        <taxon>Bacteria</taxon>
        <taxon>Pseudomonadati</taxon>
        <taxon>Bacteroidota</taxon>
        <taxon>Chitinophagia</taxon>
        <taxon>Chitinophagales</taxon>
        <taxon>Chitinophagaceae</taxon>
        <taxon>Chitinophaga</taxon>
    </lineage>
</organism>
<reference evidence="2 3" key="1">
    <citation type="submission" date="2019-12" db="EMBL/GenBank/DDBJ databases">
        <title>The draft genomic sequence of strain Chitinophaga oryziterrae JCM 16595.</title>
        <authorList>
            <person name="Zhang X."/>
        </authorList>
    </citation>
    <scope>NUCLEOTIDE SEQUENCE [LARGE SCALE GENOMIC DNA]</scope>
    <source>
        <strain evidence="2 3">JCM 16595</strain>
    </source>
</reference>
<gene>
    <name evidence="2" type="ORF">GO495_05615</name>
</gene>
<dbReference type="GO" id="GO:0006644">
    <property type="term" value="P:phospholipid metabolic process"/>
    <property type="evidence" value="ECO:0007669"/>
    <property type="project" value="TreeGrafter"/>
</dbReference>
<feature type="domain" description="GP-PDE" evidence="1">
    <location>
        <begin position="63"/>
        <end position="296"/>
    </location>
</feature>
<name>A0A6N8J608_9BACT</name>
<proteinExistence type="predicted"/>
<dbReference type="AlphaFoldDB" id="A0A6N8J608"/>
<evidence type="ECO:0000313" key="2">
    <source>
        <dbReference type="EMBL" id="MVT40051.1"/>
    </source>
</evidence>
<protein>
    <submittedName>
        <fullName evidence="2">Glycerophosphodiester phosphodiesterase</fullName>
    </submittedName>
</protein>
<dbReference type="PANTHER" id="PTHR46320">
    <property type="entry name" value="GLYCEROPHOSPHODIESTER PHOSPHODIESTERASE 1"/>
    <property type="match status" value="1"/>
</dbReference>
<dbReference type="GO" id="GO:0006580">
    <property type="term" value="P:ethanolamine metabolic process"/>
    <property type="evidence" value="ECO:0007669"/>
    <property type="project" value="TreeGrafter"/>
</dbReference>
<dbReference type="GO" id="GO:0005886">
    <property type="term" value="C:plasma membrane"/>
    <property type="evidence" value="ECO:0007669"/>
    <property type="project" value="TreeGrafter"/>
</dbReference>
<accession>A0A6N8J608</accession>
<dbReference type="EMBL" id="WRXO01000001">
    <property type="protein sequence ID" value="MVT40051.1"/>
    <property type="molecule type" value="Genomic_DNA"/>
</dbReference>
<dbReference type="InterPro" id="IPR030395">
    <property type="entry name" value="GP_PDE_dom"/>
</dbReference>
<comment type="caution">
    <text evidence="2">The sequence shown here is derived from an EMBL/GenBank/DDBJ whole genome shotgun (WGS) entry which is preliminary data.</text>
</comment>
<evidence type="ECO:0000313" key="3">
    <source>
        <dbReference type="Proteomes" id="UP000468388"/>
    </source>
</evidence>
<dbReference type="PROSITE" id="PS51704">
    <property type="entry name" value="GP_PDE"/>
    <property type="match status" value="1"/>
</dbReference>
<dbReference type="CDD" id="cd08566">
    <property type="entry name" value="GDPD_AtGDE_like"/>
    <property type="match status" value="1"/>
</dbReference>
<evidence type="ECO:0000259" key="1">
    <source>
        <dbReference type="PROSITE" id="PS51704"/>
    </source>
</evidence>
<dbReference type="InterPro" id="IPR017946">
    <property type="entry name" value="PLC-like_Pdiesterase_TIM-brl"/>
</dbReference>
<dbReference type="Pfam" id="PF03009">
    <property type="entry name" value="GDPD"/>
    <property type="match status" value="1"/>
</dbReference>
<keyword evidence="3" id="KW-1185">Reference proteome</keyword>
<dbReference type="SUPFAM" id="SSF51695">
    <property type="entry name" value="PLC-like phosphodiesterases"/>
    <property type="match status" value="1"/>
</dbReference>